<dbReference type="InterPro" id="IPR045378">
    <property type="entry name" value="LNT_N"/>
</dbReference>
<keyword evidence="7 8" id="KW-0012">Acyltransferase</keyword>
<evidence type="ECO:0000259" key="9">
    <source>
        <dbReference type="PROSITE" id="PS50263"/>
    </source>
</evidence>
<dbReference type="AlphaFoldDB" id="A0A1I5GY91"/>
<gene>
    <name evidence="8" type="primary">lnt</name>
    <name evidence="10" type="ORF">SAMN05216207_10537</name>
</gene>
<comment type="subcellular location">
    <subcellularLocation>
        <location evidence="1 8">Cell membrane</location>
        <topology evidence="1 8">Multi-pass membrane protein</topology>
    </subcellularLocation>
</comment>
<organism evidence="10 11">
    <name type="scientific">Pseudonocardia ammonioxydans</name>
    <dbReference type="NCBI Taxonomy" id="260086"/>
    <lineage>
        <taxon>Bacteria</taxon>
        <taxon>Bacillati</taxon>
        <taxon>Actinomycetota</taxon>
        <taxon>Actinomycetes</taxon>
        <taxon>Pseudonocardiales</taxon>
        <taxon>Pseudonocardiaceae</taxon>
        <taxon>Pseudonocardia</taxon>
    </lineage>
</organism>
<dbReference type="NCBIfam" id="TIGR00546">
    <property type="entry name" value="lnt"/>
    <property type="match status" value="1"/>
</dbReference>
<evidence type="ECO:0000256" key="6">
    <source>
        <dbReference type="ARBA" id="ARBA00023136"/>
    </source>
</evidence>
<dbReference type="PROSITE" id="PS50263">
    <property type="entry name" value="CN_HYDROLASE"/>
    <property type="match status" value="1"/>
</dbReference>
<dbReference type="CDD" id="cd07571">
    <property type="entry name" value="ALP_N-acyl_transferase"/>
    <property type="match status" value="1"/>
</dbReference>
<dbReference type="GO" id="GO:0016410">
    <property type="term" value="F:N-acyltransferase activity"/>
    <property type="evidence" value="ECO:0007669"/>
    <property type="project" value="UniProtKB-UniRule"/>
</dbReference>
<keyword evidence="6 8" id="KW-0472">Membrane</keyword>
<feature type="domain" description="CN hydrolase" evidence="9">
    <location>
        <begin position="173"/>
        <end position="418"/>
    </location>
</feature>
<evidence type="ECO:0000256" key="2">
    <source>
        <dbReference type="ARBA" id="ARBA00022475"/>
    </source>
</evidence>
<name>A0A1I5GY91_PSUAM</name>
<accession>A0A1I5GY91</accession>
<keyword evidence="10" id="KW-0449">Lipoprotein</keyword>
<dbReference type="GO" id="GO:0005886">
    <property type="term" value="C:plasma membrane"/>
    <property type="evidence" value="ECO:0007669"/>
    <property type="project" value="UniProtKB-SubCell"/>
</dbReference>
<evidence type="ECO:0000256" key="8">
    <source>
        <dbReference type="HAMAP-Rule" id="MF_01148"/>
    </source>
</evidence>
<keyword evidence="3 8" id="KW-0808">Transferase</keyword>
<dbReference type="OrthoDB" id="9804277at2"/>
<evidence type="ECO:0000256" key="4">
    <source>
        <dbReference type="ARBA" id="ARBA00022692"/>
    </source>
</evidence>
<dbReference type="PANTHER" id="PTHR38686:SF1">
    <property type="entry name" value="APOLIPOPROTEIN N-ACYLTRANSFERASE"/>
    <property type="match status" value="1"/>
</dbReference>
<dbReference type="UniPathway" id="UPA00666"/>
<dbReference type="HAMAP" id="MF_01148">
    <property type="entry name" value="Lnt"/>
    <property type="match status" value="1"/>
</dbReference>
<dbReference type="EC" id="2.3.1.269" evidence="8"/>
<evidence type="ECO:0000256" key="1">
    <source>
        <dbReference type="ARBA" id="ARBA00004651"/>
    </source>
</evidence>
<evidence type="ECO:0000313" key="10">
    <source>
        <dbReference type="EMBL" id="SFO40925.1"/>
    </source>
</evidence>
<dbReference type="Pfam" id="PF00795">
    <property type="entry name" value="CN_hydrolase"/>
    <property type="match status" value="1"/>
</dbReference>
<feature type="transmembrane region" description="Helical" evidence="8">
    <location>
        <begin position="110"/>
        <end position="130"/>
    </location>
</feature>
<feature type="transmembrane region" description="Helical" evidence="8">
    <location>
        <begin position="39"/>
        <end position="59"/>
    </location>
</feature>
<keyword evidence="11" id="KW-1185">Reference proteome</keyword>
<keyword evidence="2 8" id="KW-1003">Cell membrane</keyword>
<dbReference type="GO" id="GO:0042158">
    <property type="term" value="P:lipoprotein biosynthetic process"/>
    <property type="evidence" value="ECO:0007669"/>
    <property type="project" value="UniProtKB-UniRule"/>
</dbReference>
<dbReference type="PANTHER" id="PTHR38686">
    <property type="entry name" value="APOLIPOPROTEIN N-ACYLTRANSFERASE"/>
    <property type="match status" value="1"/>
</dbReference>
<comment type="function">
    <text evidence="8">Catalyzes the phospholipid dependent N-acylation of the N-terminal cysteine of apolipoprotein, the last step in lipoprotein maturation.</text>
</comment>
<evidence type="ECO:0000256" key="7">
    <source>
        <dbReference type="ARBA" id="ARBA00023315"/>
    </source>
</evidence>
<comment type="similarity">
    <text evidence="8">Belongs to the CN hydrolase family. Apolipoprotein N-acyltransferase subfamily.</text>
</comment>
<dbReference type="Pfam" id="PF20154">
    <property type="entry name" value="LNT_N"/>
    <property type="match status" value="1"/>
</dbReference>
<feature type="transmembrane region" description="Helical" evidence="8">
    <location>
        <begin position="142"/>
        <end position="165"/>
    </location>
</feature>
<comment type="catalytic activity">
    <reaction evidence="8">
        <text>N-terminal S-1,2-diacyl-sn-glyceryl-L-cysteinyl-[lipoprotein] + a glycerophospholipid = N-acyl-S-1,2-diacyl-sn-glyceryl-L-cysteinyl-[lipoprotein] + a 2-acyl-sn-glycero-3-phospholipid + H(+)</text>
        <dbReference type="Rhea" id="RHEA:48228"/>
        <dbReference type="Rhea" id="RHEA-COMP:14681"/>
        <dbReference type="Rhea" id="RHEA-COMP:14684"/>
        <dbReference type="ChEBI" id="CHEBI:15378"/>
        <dbReference type="ChEBI" id="CHEBI:136912"/>
        <dbReference type="ChEBI" id="CHEBI:140656"/>
        <dbReference type="ChEBI" id="CHEBI:140657"/>
        <dbReference type="ChEBI" id="CHEBI:140660"/>
        <dbReference type="EC" id="2.3.1.269"/>
    </reaction>
</comment>
<protein>
    <recommendedName>
        <fullName evidence="8">Apolipoprotein N-acyltransferase</fullName>
        <shortName evidence="8">ALP N-acyltransferase</shortName>
        <ecNumber evidence="8">2.3.1.269</ecNumber>
    </recommendedName>
</protein>
<dbReference type="InterPro" id="IPR036526">
    <property type="entry name" value="C-N_Hydrolase_sf"/>
</dbReference>
<dbReference type="EMBL" id="FOUY01000053">
    <property type="protein sequence ID" value="SFO40925.1"/>
    <property type="molecule type" value="Genomic_DNA"/>
</dbReference>
<evidence type="ECO:0000256" key="5">
    <source>
        <dbReference type="ARBA" id="ARBA00022989"/>
    </source>
</evidence>
<dbReference type="SUPFAM" id="SSF56317">
    <property type="entry name" value="Carbon-nitrogen hydrolase"/>
    <property type="match status" value="1"/>
</dbReference>
<feature type="transmembrane region" description="Helical" evidence="8">
    <location>
        <begin position="15"/>
        <end position="33"/>
    </location>
</feature>
<dbReference type="Proteomes" id="UP000199614">
    <property type="component" value="Unassembled WGS sequence"/>
</dbReference>
<reference evidence="10 11" key="1">
    <citation type="submission" date="2016-10" db="EMBL/GenBank/DDBJ databases">
        <authorList>
            <person name="de Groot N.N."/>
        </authorList>
    </citation>
    <scope>NUCLEOTIDE SEQUENCE [LARGE SCALE GENOMIC DNA]</scope>
    <source>
        <strain evidence="10 11">CGMCC 4.1877</strain>
    </source>
</reference>
<dbReference type="InterPro" id="IPR003010">
    <property type="entry name" value="C-N_Hydrolase"/>
</dbReference>
<keyword evidence="5 8" id="KW-1133">Transmembrane helix</keyword>
<dbReference type="STRING" id="260086.SAMN05216207_10537"/>
<dbReference type="Gene3D" id="3.60.110.10">
    <property type="entry name" value="Carbon-nitrogen hydrolase"/>
    <property type="match status" value="1"/>
</dbReference>
<evidence type="ECO:0000313" key="11">
    <source>
        <dbReference type="Proteomes" id="UP000199614"/>
    </source>
</evidence>
<dbReference type="InterPro" id="IPR004563">
    <property type="entry name" value="Apolipo_AcylTrfase"/>
</dbReference>
<evidence type="ECO:0000256" key="3">
    <source>
        <dbReference type="ARBA" id="ARBA00022679"/>
    </source>
</evidence>
<comment type="caution">
    <text evidence="8">Lacks conserved residue(s) required for the propagation of feature annotation.</text>
</comment>
<comment type="pathway">
    <text evidence="8">Protein modification; lipoprotein biosynthesis (N-acyl transfer).</text>
</comment>
<keyword evidence="4 8" id="KW-0812">Transmembrane</keyword>
<proteinExistence type="inferred from homology"/>
<sequence>MWVLALRGRTLRQRAGIGAATGLVWFSSSLYWLSDFAVAGYLAVTVVETALLVAVACAVPGSTPGRPWHGWWAVPALLMLLDAAQTAFPFSGFPLPALVLSQLDGPFADAAPVGGSLLVTGLAAAAGAGLAATITATGRQRVVVLAATLAGSVAIPPVGAAVAAATTTATGRLDTAIVQGGGPRGLRAVFTDPQDTTDRHLAVARDITASPDLVLFPENVITSRGPVTGGPNDRAVAELARRLAAPVIAGVTETQGSGFRNAALLWDARGQQTGRYEKEHRVPFGEYIPGRALLEKITDLTALVPRDAIVGDGTAALDVAGRRLGVVISYEVLFADRVREAVRAGGELVLVPTNASSYVTDEVPSIEVAAARLRALESARSVVQAAPTGYSAVVDPDGTVRALSPLGDPALLREPVTLRTGLTPYTRLGDGPYIVLAAAAVAVAWLPAARRRGRIVGSPRPAER</sequence>
<feature type="transmembrane region" description="Helical" evidence="8">
    <location>
        <begin position="71"/>
        <end position="90"/>
    </location>
</feature>